<sequence>MQHPEVQAFFDEVSHTFSYVAWDPATSKAAVLDSVLDYDAASGRTRHSSADALIAFVRARGLGVDWVIDTHVHADHLSAAPYVQAQVGGRLGIGEHIREVQDTFGRLFNAGEDFRRDGSQFDHLFQDGERYMIGGIEAVAMHTPGHTPACMTHLIGDAAFVGDTLFMPDYGTARCDFPGGDARMLYRSIQRIFALPEQTRIFLCHDYKTADRHEFLHETSVAAERRDNIHLRGGVGEDEFVRMRNARDATLAMPALILPAVQVNMRAGQLPPAEDNGVRYLKIPLDAF</sequence>
<evidence type="ECO:0000313" key="3">
    <source>
        <dbReference type="EMBL" id="MFC5436079.1"/>
    </source>
</evidence>
<dbReference type="InterPro" id="IPR001279">
    <property type="entry name" value="Metallo-B-lactamas"/>
</dbReference>
<dbReference type="CDD" id="cd07724">
    <property type="entry name" value="POD-like_MBL-fold"/>
    <property type="match status" value="1"/>
</dbReference>
<dbReference type="EMBL" id="JBHSMK010000003">
    <property type="protein sequence ID" value="MFC5436079.1"/>
    <property type="molecule type" value="Genomic_DNA"/>
</dbReference>
<dbReference type="RefSeq" id="WP_377303647.1">
    <property type="nucleotide sequence ID" value="NZ_JBHSMK010000003.1"/>
</dbReference>
<comment type="caution">
    <text evidence="3">The sequence shown here is derived from an EMBL/GenBank/DDBJ whole genome shotgun (WGS) entry which is preliminary data.</text>
</comment>
<dbReference type="Proteomes" id="UP001596013">
    <property type="component" value="Unassembled WGS sequence"/>
</dbReference>
<dbReference type="SUPFAM" id="SSF56281">
    <property type="entry name" value="Metallo-hydrolase/oxidoreductase"/>
    <property type="match status" value="1"/>
</dbReference>
<evidence type="ECO:0000259" key="2">
    <source>
        <dbReference type="SMART" id="SM00849"/>
    </source>
</evidence>
<keyword evidence="1" id="KW-0479">Metal-binding</keyword>
<evidence type="ECO:0000313" key="4">
    <source>
        <dbReference type="Proteomes" id="UP001596013"/>
    </source>
</evidence>
<dbReference type="Pfam" id="PF00753">
    <property type="entry name" value="Lactamase_B"/>
    <property type="match status" value="1"/>
</dbReference>
<evidence type="ECO:0000256" key="1">
    <source>
        <dbReference type="ARBA" id="ARBA00022723"/>
    </source>
</evidence>
<dbReference type="SMART" id="SM00849">
    <property type="entry name" value="Lactamase_B"/>
    <property type="match status" value="1"/>
</dbReference>
<feature type="domain" description="Metallo-beta-lactamase" evidence="2">
    <location>
        <begin position="15"/>
        <end position="205"/>
    </location>
</feature>
<dbReference type="PANTHER" id="PTHR43084">
    <property type="entry name" value="PERSULFIDE DIOXYGENASE ETHE1"/>
    <property type="match status" value="1"/>
</dbReference>
<protein>
    <submittedName>
        <fullName evidence="3">MBL fold metallo-hydrolase</fullName>
    </submittedName>
</protein>
<proteinExistence type="predicted"/>
<dbReference type="PANTHER" id="PTHR43084:SF1">
    <property type="entry name" value="PERSULFIDE DIOXYGENASE ETHE1, MITOCHONDRIAL"/>
    <property type="match status" value="1"/>
</dbReference>
<keyword evidence="4" id="KW-1185">Reference proteome</keyword>
<reference evidence="4" key="1">
    <citation type="journal article" date="2019" name="Int. J. Syst. Evol. Microbiol.">
        <title>The Global Catalogue of Microorganisms (GCM) 10K type strain sequencing project: providing services to taxonomists for standard genome sequencing and annotation.</title>
        <authorList>
            <consortium name="The Broad Institute Genomics Platform"/>
            <consortium name="The Broad Institute Genome Sequencing Center for Infectious Disease"/>
            <person name="Wu L."/>
            <person name="Ma J."/>
        </authorList>
    </citation>
    <scope>NUCLEOTIDE SEQUENCE [LARGE SCALE GENOMIC DNA]</scope>
    <source>
        <strain evidence="4">JCM 17130</strain>
    </source>
</reference>
<dbReference type="InterPro" id="IPR051682">
    <property type="entry name" value="Mito_Persulfide_Diox"/>
</dbReference>
<dbReference type="InterPro" id="IPR036866">
    <property type="entry name" value="RibonucZ/Hydroxyglut_hydro"/>
</dbReference>
<dbReference type="Gene3D" id="3.60.15.10">
    <property type="entry name" value="Ribonuclease Z/Hydroxyacylglutathione hydrolase-like"/>
    <property type="match status" value="1"/>
</dbReference>
<organism evidence="3 4">
    <name type="scientific">Rhodanobacter umsongensis</name>
    <dbReference type="NCBI Taxonomy" id="633153"/>
    <lineage>
        <taxon>Bacteria</taxon>
        <taxon>Pseudomonadati</taxon>
        <taxon>Pseudomonadota</taxon>
        <taxon>Gammaproteobacteria</taxon>
        <taxon>Lysobacterales</taxon>
        <taxon>Rhodanobacteraceae</taxon>
        <taxon>Rhodanobacter</taxon>
    </lineage>
</organism>
<accession>A0ABW0JJ71</accession>
<gene>
    <name evidence="3" type="ORF">ACFPME_05880</name>
</gene>
<dbReference type="InterPro" id="IPR044528">
    <property type="entry name" value="POD-like_MBL-fold"/>
</dbReference>
<name>A0ABW0JJ71_9GAMM</name>